<organism evidence="1 2">
    <name type="scientific">Lentinus tigrinus ALCF2SS1-6</name>
    <dbReference type="NCBI Taxonomy" id="1328759"/>
    <lineage>
        <taxon>Eukaryota</taxon>
        <taxon>Fungi</taxon>
        <taxon>Dikarya</taxon>
        <taxon>Basidiomycota</taxon>
        <taxon>Agaricomycotina</taxon>
        <taxon>Agaricomycetes</taxon>
        <taxon>Polyporales</taxon>
        <taxon>Polyporaceae</taxon>
        <taxon>Lentinus</taxon>
    </lineage>
</organism>
<keyword evidence="2" id="KW-1185">Reference proteome</keyword>
<dbReference type="STRING" id="1328759.A0A5C2RPP0"/>
<evidence type="ECO:0000313" key="2">
    <source>
        <dbReference type="Proteomes" id="UP000313359"/>
    </source>
</evidence>
<dbReference type="OrthoDB" id="2757766at2759"/>
<accession>A0A5C2RPP0</accession>
<name>A0A5C2RPP0_9APHY</name>
<sequence>MALDAHLRLHSTELTADVQKIATAFDHIGSLPIGITKKCCWACFRLAELLLEDTQRDFILPGTHGVIYPWSPPPLGVSSQVLSRLRDELMGMVVRWAIEQVDYIDASRQSLPRSEDEVINEAFPPRDVLPEEWDFT</sequence>
<proteinExistence type="predicted"/>
<dbReference type="AlphaFoldDB" id="A0A5C2RPP0"/>
<protein>
    <submittedName>
        <fullName evidence="1">Uncharacterized protein</fullName>
    </submittedName>
</protein>
<reference evidence="1" key="1">
    <citation type="journal article" date="2018" name="Genome Biol. Evol.">
        <title>Genomics and development of Lentinus tigrinus, a white-rot wood-decaying mushroom with dimorphic fruiting bodies.</title>
        <authorList>
            <person name="Wu B."/>
            <person name="Xu Z."/>
            <person name="Knudson A."/>
            <person name="Carlson A."/>
            <person name="Chen N."/>
            <person name="Kovaka S."/>
            <person name="LaButti K."/>
            <person name="Lipzen A."/>
            <person name="Pennachio C."/>
            <person name="Riley R."/>
            <person name="Schakwitz W."/>
            <person name="Umezawa K."/>
            <person name="Ohm R.A."/>
            <person name="Grigoriev I.V."/>
            <person name="Nagy L.G."/>
            <person name="Gibbons J."/>
            <person name="Hibbett D."/>
        </authorList>
    </citation>
    <scope>NUCLEOTIDE SEQUENCE [LARGE SCALE GENOMIC DNA]</scope>
    <source>
        <strain evidence="1">ALCF2SS1-6</strain>
    </source>
</reference>
<dbReference type="Proteomes" id="UP000313359">
    <property type="component" value="Unassembled WGS sequence"/>
</dbReference>
<evidence type="ECO:0000313" key="1">
    <source>
        <dbReference type="EMBL" id="RPD53588.1"/>
    </source>
</evidence>
<gene>
    <name evidence="1" type="ORF">L227DRAFT_396380</name>
</gene>
<dbReference type="EMBL" id="ML122319">
    <property type="protein sequence ID" value="RPD53588.1"/>
    <property type="molecule type" value="Genomic_DNA"/>
</dbReference>